<name>A0AA94F0L2_9FLAO</name>
<dbReference type="AlphaFoldDB" id="A0AA94F0L2"/>
<reference evidence="1" key="1">
    <citation type="submission" date="2018-12" db="EMBL/GenBank/DDBJ databases">
        <title>Draft genome sequence of Flaovobacterium columnare BGFS27 isolated from channel catfish in Alabama.</title>
        <authorList>
            <person name="Cai W."/>
            <person name="Arias C."/>
        </authorList>
    </citation>
    <scope>NUCLEOTIDE SEQUENCE [LARGE SCALE GENOMIC DNA]</scope>
    <source>
        <strain evidence="1">BGFS27</strain>
    </source>
</reference>
<accession>A0AA94F0L2</accession>
<proteinExistence type="predicted"/>
<dbReference type="RefSeq" id="WP_127822510.1">
    <property type="nucleotide sequence ID" value="NZ_RWGX02000013.1"/>
</dbReference>
<evidence type="ECO:0000313" key="1">
    <source>
        <dbReference type="EMBL" id="RVU86908.1"/>
    </source>
</evidence>
<gene>
    <name evidence="1" type="ORF">EJB19_15325</name>
</gene>
<sequence>MCLNREQEQELLQKPFEISDISIHFSDDKIKGYYLKIFLKDEKAVDDFAKWFKKEILKINI</sequence>
<comment type="caution">
    <text evidence="1">The sequence shown here is derived from an EMBL/GenBank/DDBJ whole genome shotgun (WGS) entry which is preliminary data.</text>
</comment>
<dbReference type="EMBL" id="RWGX01000006">
    <property type="protein sequence ID" value="RVU86908.1"/>
    <property type="molecule type" value="Genomic_DNA"/>
</dbReference>
<protein>
    <submittedName>
        <fullName evidence="1">Uncharacterized protein</fullName>
    </submittedName>
</protein>
<organism evidence="1">
    <name type="scientific">Flavobacterium columnare</name>
    <dbReference type="NCBI Taxonomy" id="996"/>
    <lineage>
        <taxon>Bacteria</taxon>
        <taxon>Pseudomonadati</taxon>
        <taxon>Bacteroidota</taxon>
        <taxon>Flavobacteriia</taxon>
        <taxon>Flavobacteriales</taxon>
        <taxon>Flavobacteriaceae</taxon>
        <taxon>Flavobacterium</taxon>
    </lineage>
</organism>